<proteinExistence type="predicted"/>
<dbReference type="AlphaFoldDB" id="A0A520S0G9"/>
<evidence type="ECO:0000313" key="2">
    <source>
        <dbReference type="Proteomes" id="UP000316199"/>
    </source>
</evidence>
<sequence>MIINKQPPLGSNSDVDKFLSKLATTPLPISASDKSKLVFAMDATASREPTWKQACQLQAEMFNITDCLGGLSIQLCYYRGLTEFKILQWCDNRSKLLKMMSQVHCLGGHTQIHKVLRHALAQPDIEAVVFVGDAIEENPDVLCQLSGKLALLNIPLFIFHEGFDPYVQSIFKQMAQLSRGAYAPFDLNSATELKQLLSAVAVFVAGGQKALKAFSKDADKIVSNLTRQLKK</sequence>
<gene>
    <name evidence="1" type="ORF">EVA68_05670</name>
</gene>
<dbReference type="EMBL" id="SHAG01000021">
    <property type="protein sequence ID" value="RZO75934.1"/>
    <property type="molecule type" value="Genomic_DNA"/>
</dbReference>
<reference evidence="1 2" key="1">
    <citation type="submission" date="2019-02" db="EMBL/GenBank/DDBJ databases">
        <title>Prokaryotic population dynamics and viral predation in marine succession experiment using metagenomics: the confinement effect.</title>
        <authorList>
            <person name="Haro-Moreno J.M."/>
            <person name="Rodriguez-Valera F."/>
            <person name="Lopez-Perez M."/>
        </authorList>
    </citation>
    <scope>NUCLEOTIDE SEQUENCE [LARGE SCALE GENOMIC DNA]</scope>
    <source>
        <strain evidence="1">MED-G157</strain>
    </source>
</reference>
<evidence type="ECO:0000313" key="1">
    <source>
        <dbReference type="EMBL" id="RZO75934.1"/>
    </source>
</evidence>
<name>A0A520S0G9_9GAMM</name>
<comment type="caution">
    <text evidence="1">The sequence shown here is derived from an EMBL/GenBank/DDBJ whole genome shotgun (WGS) entry which is preliminary data.</text>
</comment>
<protein>
    <submittedName>
        <fullName evidence="1">VWA domain-containing protein</fullName>
    </submittedName>
</protein>
<accession>A0A520S0G9</accession>
<dbReference type="SUPFAM" id="SSF53300">
    <property type="entry name" value="vWA-like"/>
    <property type="match status" value="1"/>
</dbReference>
<dbReference type="Proteomes" id="UP000316199">
    <property type="component" value="Unassembled WGS sequence"/>
</dbReference>
<organism evidence="1 2">
    <name type="scientific">OM182 bacterium</name>
    <dbReference type="NCBI Taxonomy" id="2510334"/>
    <lineage>
        <taxon>Bacteria</taxon>
        <taxon>Pseudomonadati</taxon>
        <taxon>Pseudomonadota</taxon>
        <taxon>Gammaproteobacteria</taxon>
        <taxon>OMG group</taxon>
        <taxon>OM182 clade</taxon>
    </lineage>
</organism>
<dbReference type="InterPro" id="IPR036465">
    <property type="entry name" value="vWFA_dom_sf"/>
</dbReference>